<dbReference type="InterPro" id="IPR059010">
    <property type="entry name" value="TMEM179-179B"/>
</dbReference>
<evidence type="ECO:0000313" key="8">
    <source>
        <dbReference type="EMBL" id="MBN3318000.1"/>
    </source>
</evidence>
<evidence type="ECO:0000256" key="4">
    <source>
        <dbReference type="ARBA" id="ARBA00023136"/>
    </source>
</evidence>
<comment type="caution">
    <text evidence="8">The sequence shown here is derived from an EMBL/GenBank/DDBJ whole genome shotgun (WGS) entry which is preliminary data.</text>
</comment>
<evidence type="ECO:0000313" key="9">
    <source>
        <dbReference type="Proteomes" id="UP000736164"/>
    </source>
</evidence>
<evidence type="ECO:0000256" key="7">
    <source>
        <dbReference type="SAM" id="Phobius"/>
    </source>
</evidence>
<dbReference type="PROSITE" id="PS51257">
    <property type="entry name" value="PROKAR_LIPOPROTEIN"/>
    <property type="match status" value="1"/>
</dbReference>
<feature type="non-terminal residue" evidence="8">
    <location>
        <position position="129"/>
    </location>
</feature>
<organism evidence="8 9">
    <name type="scientific">Atractosteus spatula</name>
    <name type="common">Alligator gar</name>
    <name type="synonym">Lepisosteus spatula</name>
    <dbReference type="NCBI Taxonomy" id="7917"/>
    <lineage>
        <taxon>Eukaryota</taxon>
        <taxon>Metazoa</taxon>
        <taxon>Chordata</taxon>
        <taxon>Craniata</taxon>
        <taxon>Vertebrata</taxon>
        <taxon>Euteleostomi</taxon>
        <taxon>Actinopterygii</taxon>
        <taxon>Neopterygii</taxon>
        <taxon>Holostei</taxon>
        <taxon>Semionotiformes</taxon>
        <taxon>Lepisosteidae</taxon>
        <taxon>Atractosteus</taxon>
    </lineage>
</organism>
<reference evidence="8" key="1">
    <citation type="journal article" date="2021" name="Cell">
        <title>Tracing the genetic footprints of vertebrate landing in non-teleost ray-finned fishes.</title>
        <authorList>
            <person name="Bi X."/>
            <person name="Wang K."/>
            <person name="Yang L."/>
            <person name="Pan H."/>
            <person name="Jiang H."/>
            <person name="Wei Q."/>
            <person name="Fang M."/>
            <person name="Yu H."/>
            <person name="Zhu C."/>
            <person name="Cai Y."/>
            <person name="He Y."/>
            <person name="Gan X."/>
            <person name="Zeng H."/>
            <person name="Yu D."/>
            <person name="Zhu Y."/>
            <person name="Jiang H."/>
            <person name="Qiu Q."/>
            <person name="Yang H."/>
            <person name="Zhang Y.E."/>
            <person name="Wang W."/>
            <person name="Zhu M."/>
            <person name="He S."/>
            <person name="Zhang G."/>
        </authorList>
    </citation>
    <scope>NUCLEOTIDE SEQUENCE</scope>
    <source>
        <strain evidence="8">Allg_001</strain>
    </source>
</reference>
<dbReference type="Proteomes" id="UP000736164">
    <property type="component" value="Unassembled WGS sequence"/>
</dbReference>
<keyword evidence="4 7" id="KW-0472">Membrane</keyword>
<sequence>MDEVKRESLWMTVSLAVCAVFLFFLLVTGCILGIGRDRLCRSALKDSGIQSCQEAEGKNWASPYTGQHFYSNLHRAETSVWVNFFLWVLVLVLLVIQKKRGSVFRPLSAGDPEWSTSEADPIFPRPSRS</sequence>
<feature type="transmembrane region" description="Helical" evidence="7">
    <location>
        <begin position="12"/>
        <end position="34"/>
    </location>
</feature>
<name>A0A8J7NU37_ATRSP</name>
<dbReference type="PANTHER" id="PTHR31056">
    <property type="entry name" value="TRANSMEMBRANE PROTEIN 179B"/>
    <property type="match status" value="1"/>
</dbReference>
<keyword evidence="2 7" id="KW-0812">Transmembrane</keyword>
<gene>
    <name evidence="8" type="primary">Tmem179b</name>
    <name evidence="8" type="ORF">GTO95_0003385</name>
</gene>
<dbReference type="PANTHER" id="PTHR31056:SF1">
    <property type="entry name" value="TRANSMEMBRANE PROTEIN 179B"/>
    <property type="match status" value="1"/>
</dbReference>
<evidence type="ECO:0000256" key="5">
    <source>
        <dbReference type="ARBA" id="ARBA00093776"/>
    </source>
</evidence>
<proteinExistence type="inferred from homology"/>
<dbReference type="InterPro" id="IPR029776">
    <property type="entry name" value="TMEM179B"/>
</dbReference>
<evidence type="ECO:0000256" key="2">
    <source>
        <dbReference type="ARBA" id="ARBA00022692"/>
    </source>
</evidence>
<dbReference type="Pfam" id="PF26158">
    <property type="entry name" value="Claudin_TMEM179-179B"/>
    <property type="match status" value="1"/>
</dbReference>
<keyword evidence="9" id="KW-1185">Reference proteome</keyword>
<evidence type="ECO:0000256" key="3">
    <source>
        <dbReference type="ARBA" id="ARBA00022989"/>
    </source>
</evidence>
<dbReference type="EMBL" id="JAAWVO010037591">
    <property type="protein sequence ID" value="MBN3318000.1"/>
    <property type="molecule type" value="Genomic_DNA"/>
</dbReference>
<comment type="similarity">
    <text evidence="5">Belongs to the TMEM179 family.</text>
</comment>
<feature type="transmembrane region" description="Helical" evidence="7">
    <location>
        <begin position="78"/>
        <end position="96"/>
    </location>
</feature>
<comment type="subcellular location">
    <subcellularLocation>
        <location evidence="1">Membrane</location>
        <topology evidence="1">Multi-pass membrane protein</topology>
    </subcellularLocation>
</comment>
<accession>A0A8J7NU37</accession>
<evidence type="ECO:0000256" key="6">
    <source>
        <dbReference type="SAM" id="MobiDB-lite"/>
    </source>
</evidence>
<feature type="region of interest" description="Disordered" evidence="6">
    <location>
        <begin position="105"/>
        <end position="129"/>
    </location>
</feature>
<evidence type="ECO:0000256" key="1">
    <source>
        <dbReference type="ARBA" id="ARBA00004141"/>
    </source>
</evidence>
<dbReference type="AlphaFoldDB" id="A0A8J7NU37"/>
<protein>
    <submittedName>
        <fullName evidence="8">T179B protein</fullName>
    </submittedName>
</protein>
<keyword evidence="3 7" id="KW-1133">Transmembrane helix</keyword>
<feature type="non-terminal residue" evidence="8">
    <location>
        <position position="1"/>
    </location>
</feature>